<dbReference type="SMART" id="SM00091">
    <property type="entry name" value="PAS"/>
    <property type="match status" value="2"/>
</dbReference>
<dbReference type="InterPro" id="IPR035965">
    <property type="entry name" value="PAS-like_dom_sf"/>
</dbReference>
<evidence type="ECO:0000259" key="3">
    <source>
        <dbReference type="PROSITE" id="PS50113"/>
    </source>
</evidence>
<dbReference type="CDD" id="cd01948">
    <property type="entry name" value="EAL"/>
    <property type="match status" value="1"/>
</dbReference>
<feature type="domain" description="PAC" evidence="3">
    <location>
        <begin position="356"/>
        <end position="407"/>
    </location>
</feature>
<dbReference type="Pfam" id="PF00563">
    <property type="entry name" value="EAL"/>
    <property type="match status" value="1"/>
</dbReference>
<feature type="domain" description="PAS" evidence="2">
    <location>
        <begin position="404"/>
        <end position="450"/>
    </location>
</feature>
<evidence type="ECO:0000259" key="4">
    <source>
        <dbReference type="PROSITE" id="PS50883"/>
    </source>
</evidence>
<dbReference type="Pfam" id="PF17159">
    <property type="entry name" value="MASE3"/>
    <property type="match status" value="1"/>
</dbReference>
<dbReference type="InterPro" id="IPR001633">
    <property type="entry name" value="EAL_dom"/>
</dbReference>
<dbReference type="PANTHER" id="PTHR44757">
    <property type="entry name" value="DIGUANYLATE CYCLASE DGCP"/>
    <property type="match status" value="1"/>
</dbReference>
<keyword evidence="7" id="KW-1185">Reference proteome</keyword>
<dbReference type="PROSITE" id="PS50113">
    <property type="entry name" value="PAC"/>
    <property type="match status" value="2"/>
</dbReference>
<reference evidence="7" key="1">
    <citation type="journal article" date="2019" name="Int. J. Syst. Evol. Microbiol.">
        <title>The Global Catalogue of Microorganisms (GCM) 10K type strain sequencing project: providing services to taxonomists for standard genome sequencing and annotation.</title>
        <authorList>
            <consortium name="The Broad Institute Genomics Platform"/>
            <consortium name="The Broad Institute Genome Sequencing Center for Infectious Disease"/>
            <person name="Wu L."/>
            <person name="Ma J."/>
        </authorList>
    </citation>
    <scope>NUCLEOTIDE SEQUENCE [LARGE SCALE GENOMIC DNA]</scope>
    <source>
        <strain evidence="7">CCUG 2113</strain>
    </source>
</reference>
<dbReference type="InterPro" id="IPR035919">
    <property type="entry name" value="EAL_sf"/>
</dbReference>
<dbReference type="Proteomes" id="UP001595693">
    <property type="component" value="Unassembled WGS sequence"/>
</dbReference>
<dbReference type="CDD" id="cd01949">
    <property type="entry name" value="GGDEF"/>
    <property type="match status" value="1"/>
</dbReference>
<feature type="domain" description="EAL" evidence="4">
    <location>
        <begin position="702"/>
        <end position="956"/>
    </location>
</feature>
<dbReference type="Gene3D" id="3.30.70.270">
    <property type="match status" value="1"/>
</dbReference>
<dbReference type="PANTHER" id="PTHR44757:SF2">
    <property type="entry name" value="BIOFILM ARCHITECTURE MAINTENANCE PROTEIN MBAA"/>
    <property type="match status" value="1"/>
</dbReference>
<feature type="domain" description="GGDEF" evidence="5">
    <location>
        <begin position="561"/>
        <end position="693"/>
    </location>
</feature>
<organism evidence="6 7">
    <name type="scientific">Acidovorax facilis</name>
    <dbReference type="NCBI Taxonomy" id="12917"/>
    <lineage>
        <taxon>Bacteria</taxon>
        <taxon>Pseudomonadati</taxon>
        <taxon>Pseudomonadota</taxon>
        <taxon>Betaproteobacteria</taxon>
        <taxon>Burkholderiales</taxon>
        <taxon>Comamonadaceae</taxon>
        <taxon>Acidovorax</taxon>
    </lineage>
</organism>
<evidence type="ECO:0000313" key="7">
    <source>
        <dbReference type="Proteomes" id="UP001595693"/>
    </source>
</evidence>
<dbReference type="Pfam" id="PF13426">
    <property type="entry name" value="PAS_9"/>
    <property type="match status" value="1"/>
</dbReference>
<feature type="transmembrane region" description="Helical" evidence="1">
    <location>
        <begin position="225"/>
        <end position="243"/>
    </location>
</feature>
<dbReference type="NCBIfam" id="TIGR00229">
    <property type="entry name" value="sensory_box"/>
    <property type="match status" value="2"/>
</dbReference>
<keyword evidence="1" id="KW-0472">Membrane</keyword>
<feature type="domain" description="PAS" evidence="2">
    <location>
        <begin position="283"/>
        <end position="353"/>
    </location>
</feature>
<dbReference type="PROSITE" id="PS50883">
    <property type="entry name" value="EAL"/>
    <property type="match status" value="1"/>
</dbReference>
<dbReference type="EMBL" id="JBHSAJ010000001">
    <property type="protein sequence ID" value="MFC3933045.1"/>
    <property type="molecule type" value="Genomic_DNA"/>
</dbReference>
<feature type="transmembrane region" description="Helical" evidence="1">
    <location>
        <begin position="49"/>
        <end position="70"/>
    </location>
</feature>
<dbReference type="InterPro" id="IPR052155">
    <property type="entry name" value="Biofilm_reg_signaling"/>
</dbReference>
<keyword evidence="1" id="KW-0812">Transmembrane</keyword>
<dbReference type="Gene3D" id="3.30.450.20">
    <property type="entry name" value="PAS domain"/>
    <property type="match status" value="2"/>
</dbReference>
<feature type="transmembrane region" description="Helical" evidence="1">
    <location>
        <begin position="121"/>
        <end position="143"/>
    </location>
</feature>
<feature type="transmembrane region" description="Helical" evidence="1">
    <location>
        <begin position="195"/>
        <end position="213"/>
    </location>
</feature>
<dbReference type="SUPFAM" id="SSF141868">
    <property type="entry name" value="EAL domain-like"/>
    <property type="match status" value="1"/>
</dbReference>
<dbReference type="InterPro" id="IPR043128">
    <property type="entry name" value="Rev_trsase/Diguanyl_cyclase"/>
</dbReference>
<dbReference type="PROSITE" id="PS50887">
    <property type="entry name" value="GGDEF"/>
    <property type="match status" value="1"/>
</dbReference>
<comment type="caution">
    <text evidence="6">The sequence shown here is derived from an EMBL/GenBank/DDBJ whole genome shotgun (WGS) entry which is preliminary data.</text>
</comment>
<accession>A0ABV8D3D1</accession>
<dbReference type="InterPro" id="IPR013656">
    <property type="entry name" value="PAS_4"/>
</dbReference>
<name>A0ABV8D3D1_9BURK</name>
<dbReference type="InterPro" id="IPR001610">
    <property type="entry name" value="PAC"/>
</dbReference>
<dbReference type="InterPro" id="IPR000160">
    <property type="entry name" value="GGDEF_dom"/>
</dbReference>
<feature type="transmembrane region" description="Helical" evidence="1">
    <location>
        <begin position="20"/>
        <end position="37"/>
    </location>
</feature>
<dbReference type="Pfam" id="PF08448">
    <property type="entry name" value="PAS_4"/>
    <property type="match status" value="1"/>
</dbReference>
<dbReference type="SUPFAM" id="SSF55073">
    <property type="entry name" value="Nucleotide cyclase"/>
    <property type="match status" value="1"/>
</dbReference>
<protein>
    <submittedName>
        <fullName evidence="6">EAL domain-containing protein</fullName>
    </submittedName>
</protein>
<dbReference type="InterPro" id="IPR033425">
    <property type="entry name" value="MASE3"/>
</dbReference>
<dbReference type="RefSeq" id="WP_055402570.1">
    <property type="nucleotide sequence ID" value="NZ_JAMXAX010000007.1"/>
</dbReference>
<dbReference type="SMART" id="SM00267">
    <property type="entry name" value="GGDEF"/>
    <property type="match status" value="1"/>
</dbReference>
<dbReference type="SUPFAM" id="SSF55785">
    <property type="entry name" value="PYP-like sensor domain (PAS domain)"/>
    <property type="match status" value="2"/>
</dbReference>
<dbReference type="InterPro" id="IPR000700">
    <property type="entry name" value="PAS-assoc_C"/>
</dbReference>
<sequence length="960" mass="106737">MTPSRWQIHSQHTASFRSVAPVLWLLTGAAVAAWAYFSMATPERVRHFLVLHQGLETLSIVVSALVFAVGWKAHSINPQRNVFILACGFLGVALLDFSHMLSYAGMPDYVTANSVAKGINFWLPARYLVAVSLLWALGLHWHAPGDSASAGPGRFAVLALVLGVVAAVHVLVFWYPHWYPETYGSTGLTPFKIAAEYGVIALYAASLALLLRLARERTSFDVARLFAAVWVMALSEFFFTFYVTATDPFNLLGHVYKVVGYYYLYRAIFVGTIEAPYRALKQSDKALRAVLDAVPDLMFEVTRGGRYVEIHTRQPELLLLPAEQVLGRTIHDILPPQAAAVAQRAIDAAAEHGVARDFQYTLDLPDGKHWFELSVARKVMDEASEAHFVVLSRDITQRVQTLDTLRKLRHAVEQAPNSIFIAGADGNIEYVNPAFSVTTGYSLAEVVGRNPRLLSAGGTPLSVYADLWAHLSSGRVWRGEFLNRRKDGREYYESAIISPLHDEQGRITHYLAVQEDVTERKRDEERIRKLVNFDALTGLPNRTMFASRFSQALALTQRSGQHLALLYLDLDHFKNVNDSLGHQVGDELLVEIAHRLQLVLREEDTVSRPGGDEFIIVLPLADAQHAAHVAESLQSEVRRVCRLGHHELVVTSSIGIALYPEDGREFETLAQRADAAMFRAKETGRDTYRFFSADMQAHSLRVLQIENALRSAVVQNQLALHYQPQIRLRDRRLTGVEALLRWTHPELGLISPAEFIPVAESSGQILGIGEWVLRTALAQARAWCEAGHTGFTVAVNLSMVQFRHPGLVEMVQQALADSGVSPQMLELELTESIAMDAPEKVIAIVQQLFDLGVQLSIDDFGTGYSSFSYIQRLRVHKLKIDQSFVRHLGEDGSAQHIVRAIIGLAQSLDLESIAEGVETATQCEALLSLGCNTGQGYYFSRPVPAAQLDAWMTERRVTLV</sequence>
<dbReference type="CDD" id="cd00130">
    <property type="entry name" value="PAS"/>
    <property type="match status" value="2"/>
</dbReference>
<evidence type="ECO:0000259" key="5">
    <source>
        <dbReference type="PROSITE" id="PS50887"/>
    </source>
</evidence>
<dbReference type="Gene3D" id="3.20.20.450">
    <property type="entry name" value="EAL domain"/>
    <property type="match status" value="1"/>
</dbReference>
<dbReference type="SMART" id="SM00052">
    <property type="entry name" value="EAL"/>
    <property type="match status" value="1"/>
</dbReference>
<dbReference type="NCBIfam" id="TIGR00254">
    <property type="entry name" value="GGDEF"/>
    <property type="match status" value="1"/>
</dbReference>
<dbReference type="PROSITE" id="PS50112">
    <property type="entry name" value="PAS"/>
    <property type="match status" value="2"/>
</dbReference>
<keyword evidence="1" id="KW-1133">Transmembrane helix</keyword>
<evidence type="ECO:0000256" key="1">
    <source>
        <dbReference type="SAM" id="Phobius"/>
    </source>
</evidence>
<evidence type="ECO:0000313" key="6">
    <source>
        <dbReference type="EMBL" id="MFC3933045.1"/>
    </source>
</evidence>
<feature type="transmembrane region" description="Helical" evidence="1">
    <location>
        <begin position="82"/>
        <end position="101"/>
    </location>
</feature>
<evidence type="ECO:0000259" key="2">
    <source>
        <dbReference type="PROSITE" id="PS50112"/>
    </source>
</evidence>
<dbReference type="InterPro" id="IPR029787">
    <property type="entry name" value="Nucleotide_cyclase"/>
</dbReference>
<proteinExistence type="predicted"/>
<feature type="transmembrane region" description="Helical" evidence="1">
    <location>
        <begin position="155"/>
        <end position="175"/>
    </location>
</feature>
<gene>
    <name evidence="6" type="ORF">ACFOW3_00195</name>
</gene>
<feature type="domain" description="PAC" evidence="3">
    <location>
        <begin position="477"/>
        <end position="529"/>
    </location>
</feature>
<dbReference type="SMART" id="SM00086">
    <property type="entry name" value="PAC"/>
    <property type="match status" value="2"/>
</dbReference>
<dbReference type="InterPro" id="IPR000014">
    <property type="entry name" value="PAS"/>
</dbReference>
<dbReference type="Pfam" id="PF00990">
    <property type="entry name" value="GGDEF"/>
    <property type="match status" value="1"/>
</dbReference>